<keyword evidence="3" id="KW-1185">Reference proteome</keyword>
<keyword evidence="1" id="KW-0812">Transmembrane</keyword>
<reference evidence="2 3" key="1">
    <citation type="submission" date="2016-11" db="EMBL/GenBank/DDBJ databases">
        <title>Tenacibaculum sp. LPB0136, isolated from marine environment.</title>
        <authorList>
            <person name="Kim E."/>
            <person name="Yi H."/>
        </authorList>
    </citation>
    <scope>NUCLEOTIDE SEQUENCE [LARGE SCALE GENOMIC DNA]</scope>
    <source>
        <strain evidence="2 3">LPB0136</strain>
    </source>
</reference>
<dbReference type="Proteomes" id="UP000181898">
    <property type="component" value="Chromosome"/>
</dbReference>
<organism evidence="2 3">
    <name type="scientific">Tenacibaculum todarodis</name>
    <dbReference type="NCBI Taxonomy" id="1850252"/>
    <lineage>
        <taxon>Bacteria</taxon>
        <taxon>Pseudomonadati</taxon>
        <taxon>Bacteroidota</taxon>
        <taxon>Flavobacteriia</taxon>
        <taxon>Flavobacteriales</taxon>
        <taxon>Flavobacteriaceae</taxon>
        <taxon>Tenacibaculum</taxon>
    </lineage>
</organism>
<dbReference type="EMBL" id="CP018155">
    <property type="protein sequence ID" value="APG65018.1"/>
    <property type="molecule type" value="Genomic_DNA"/>
</dbReference>
<name>A0A1L3JIR4_9FLAO</name>
<dbReference type="RefSeq" id="WP_072555344.1">
    <property type="nucleotide sequence ID" value="NZ_CP018155.1"/>
</dbReference>
<dbReference type="OrthoDB" id="2223488at2"/>
<accession>A0A1L3JIR4</accession>
<keyword evidence="1" id="KW-0472">Membrane</keyword>
<feature type="transmembrane region" description="Helical" evidence="1">
    <location>
        <begin position="79"/>
        <end position="96"/>
    </location>
</feature>
<evidence type="ECO:0000313" key="3">
    <source>
        <dbReference type="Proteomes" id="UP000181898"/>
    </source>
</evidence>
<sequence length="138" mass="15972">MTKIIIERSSEWNNKAREIGIYIDREKAGTINDGETQEYEVENGKHEIFAKIDWCRSQKIELNTIEGKPTVLKLTGFKYGAWILPICTGIMSFYFLGKYALKIDLNFLIGFALIGFLYPLYYITLGKNNYLTLKNKNL</sequence>
<keyword evidence="1" id="KW-1133">Transmembrane helix</keyword>
<evidence type="ECO:0000313" key="2">
    <source>
        <dbReference type="EMBL" id="APG65018.1"/>
    </source>
</evidence>
<feature type="transmembrane region" description="Helical" evidence="1">
    <location>
        <begin position="103"/>
        <end position="123"/>
    </location>
</feature>
<dbReference type="AlphaFoldDB" id="A0A1L3JIR4"/>
<dbReference type="KEGG" id="ten:LPB136_06450"/>
<proteinExistence type="predicted"/>
<evidence type="ECO:0000256" key="1">
    <source>
        <dbReference type="SAM" id="Phobius"/>
    </source>
</evidence>
<protein>
    <submittedName>
        <fullName evidence="2">Uncharacterized protein</fullName>
    </submittedName>
</protein>
<gene>
    <name evidence="2" type="ORF">LPB136_06450</name>
</gene>